<evidence type="ECO:0000313" key="2">
    <source>
        <dbReference type="EMBL" id="MDM8274805.1"/>
    </source>
</evidence>
<comment type="caution">
    <text evidence="2">The sequence shown here is derived from an EMBL/GenBank/DDBJ whole genome shotgun (WGS) entry which is preliminary data.</text>
</comment>
<dbReference type="InterPro" id="IPR041628">
    <property type="entry name" value="ChlI/MoxR_AAA_lid"/>
</dbReference>
<dbReference type="PIRSF" id="PIRSF002849">
    <property type="entry name" value="AAA_ATPase_chaperone_MoxR_prd"/>
    <property type="match status" value="1"/>
</dbReference>
<sequence>MSESPYLSDRYRETSRTTLHAIVTALSGALATNRQVVSLAVMTLAAGGHLLLEDVPGIGKTTLARALARTISAQVSRIQFTSDMLPSDITGVTVFDQGAREFTFFRGPVFAEIVLADEINRANPKAQAALLEAMEERRVTVDGTTYELPRPFIVIATQNPVEMEGTYPLPEAQLDRFMTRTSLGYPTPQAEARMLISPSGRDPVGALKPVCTAGDMRAIIQTAAHIHVSQTVAAYAVSLLSATRNSPQYRLGASPRAGLALLAMSRVRALMQGQDSVFPGDVRAMAIPVLSHRLVLADSAYGSTASERDQALDSLLARVPAPRGA</sequence>
<accession>A0ABT7V8I5</accession>
<dbReference type="EMBL" id="JAUDDZ010000005">
    <property type="protein sequence ID" value="MDM8274805.1"/>
    <property type="molecule type" value="Genomic_DNA"/>
</dbReference>
<dbReference type="Gene3D" id="1.10.8.80">
    <property type="entry name" value="Magnesium chelatase subunit I, C-Terminal domain"/>
    <property type="match status" value="1"/>
</dbReference>
<dbReference type="Pfam" id="PF17863">
    <property type="entry name" value="AAA_lid_2"/>
    <property type="match status" value="1"/>
</dbReference>
<name>A0ABT7V8I5_9ACTN</name>
<dbReference type="PANTHER" id="PTHR42759">
    <property type="entry name" value="MOXR FAMILY PROTEIN"/>
    <property type="match status" value="1"/>
</dbReference>
<feature type="domain" description="AAA+ ATPase" evidence="1">
    <location>
        <begin position="46"/>
        <end position="187"/>
    </location>
</feature>
<dbReference type="InterPro" id="IPR027417">
    <property type="entry name" value="P-loop_NTPase"/>
</dbReference>
<dbReference type="Proteomes" id="UP001529421">
    <property type="component" value="Unassembled WGS sequence"/>
</dbReference>
<dbReference type="RefSeq" id="WP_289544938.1">
    <property type="nucleotide sequence ID" value="NZ_JAUDDZ010000005.1"/>
</dbReference>
<dbReference type="SUPFAM" id="SSF52540">
    <property type="entry name" value="P-loop containing nucleoside triphosphate hydrolases"/>
    <property type="match status" value="1"/>
</dbReference>
<reference evidence="3" key="1">
    <citation type="submission" date="2023-06" db="EMBL/GenBank/DDBJ databases">
        <title>Identification and characterization of horizontal gene transfer across gut microbiota members of farm animals based on homology search.</title>
        <authorList>
            <person name="Zeman M."/>
            <person name="Kubasova T."/>
            <person name="Jahodarova E."/>
            <person name="Nykrynova M."/>
            <person name="Rychlik I."/>
        </authorList>
    </citation>
    <scope>NUCLEOTIDE SEQUENCE [LARGE SCALE GENOMIC DNA]</scope>
    <source>
        <strain evidence="3">154_Feed</strain>
    </source>
</reference>
<keyword evidence="3" id="KW-1185">Reference proteome</keyword>
<dbReference type="Gene3D" id="3.40.50.300">
    <property type="entry name" value="P-loop containing nucleotide triphosphate hydrolases"/>
    <property type="match status" value="1"/>
</dbReference>
<evidence type="ECO:0000259" key="1">
    <source>
        <dbReference type="SMART" id="SM00382"/>
    </source>
</evidence>
<dbReference type="Pfam" id="PF07726">
    <property type="entry name" value="AAA_3"/>
    <property type="match status" value="1"/>
</dbReference>
<gene>
    <name evidence="2" type="ORF">QUW28_04730</name>
</gene>
<dbReference type="PANTHER" id="PTHR42759:SF5">
    <property type="entry name" value="METHANOL DEHYDROGENASE REGULATOR"/>
    <property type="match status" value="1"/>
</dbReference>
<organism evidence="2 3">
    <name type="scientific">Enorma phocaeensis</name>
    <dbReference type="NCBI Taxonomy" id="1871019"/>
    <lineage>
        <taxon>Bacteria</taxon>
        <taxon>Bacillati</taxon>
        <taxon>Actinomycetota</taxon>
        <taxon>Coriobacteriia</taxon>
        <taxon>Coriobacteriales</taxon>
        <taxon>Coriobacteriaceae</taxon>
        <taxon>Enorma</taxon>
    </lineage>
</organism>
<dbReference type="InterPro" id="IPR011703">
    <property type="entry name" value="ATPase_AAA-3"/>
</dbReference>
<proteinExistence type="predicted"/>
<dbReference type="SMART" id="SM00382">
    <property type="entry name" value="AAA"/>
    <property type="match status" value="1"/>
</dbReference>
<dbReference type="CDD" id="cd00009">
    <property type="entry name" value="AAA"/>
    <property type="match status" value="1"/>
</dbReference>
<protein>
    <submittedName>
        <fullName evidence="2">MoxR family ATPase</fullName>
    </submittedName>
</protein>
<dbReference type="InterPro" id="IPR003593">
    <property type="entry name" value="AAA+_ATPase"/>
</dbReference>
<dbReference type="InterPro" id="IPR050764">
    <property type="entry name" value="CbbQ/NirQ/NorQ/GpvN"/>
</dbReference>
<evidence type="ECO:0000313" key="3">
    <source>
        <dbReference type="Proteomes" id="UP001529421"/>
    </source>
</evidence>